<reference evidence="1 2" key="1">
    <citation type="journal article" date="2016" name="Nat. Commun.">
        <title>Thousands of microbial genomes shed light on interconnected biogeochemical processes in an aquifer system.</title>
        <authorList>
            <person name="Anantharaman K."/>
            <person name="Brown C.T."/>
            <person name="Hug L.A."/>
            <person name="Sharon I."/>
            <person name="Castelle C.J."/>
            <person name="Probst A.J."/>
            <person name="Thomas B.C."/>
            <person name="Singh A."/>
            <person name="Wilkins M.J."/>
            <person name="Karaoz U."/>
            <person name="Brodie E.L."/>
            <person name="Williams K.H."/>
            <person name="Hubbard S.S."/>
            <person name="Banfield J.F."/>
        </authorList>
    </citation>
    <scope>NUCLEOTIDE SEQUENCE [LARGE SCALE GENOMIC DNA]</scope>
</reference>
<dbReference type="InterPro" id="IPR005247">
    <property type="entry name" value="YbhB_YbcL/LppC-like"/>
</dbReference>
<evidence type="ECO:0008006" key="3">
    <source>
        <dbReference type="Google" id="ProtNLM"/>
    </source>
</evidence>
<evidence type="ECO:0000313" key="1">
    <source>
        <dbReference type="EMBL" id="OGE97355.1"/>
    </source>
</evidence>
<dbReference type="Pfam" id="PF01161">
    <property type="entry name" value="PBP"/>
    <property type="match status" value="1"/>
</dbReference>
<dbReference type="CDD" id="cd00865">
    <property type="entry name" value="PEBP_bact_arch"/>
    <property type="match status" value="1"/>
</dbReference>
<dbReference type="EMBL" id="MFFB01000001">
    <property type="protein sequence ID" value="OGE97355.1"/>
    <property type="molecule type" value="Genomic_DNA"/>
</dbReference>
<dbReference type="PANTHER" id="PTHR30289">
    <property type="entry name" value="UNCHARACTERIZED PROTEIN YBCL-RELATED"/>
    <property type="match status" value="1"/>
</dbReference>
<dbReference type="AlphaFoldDB" id="A0A1F5Q566"/>
<comment type="caution">
    <text evidence="1">The sequence shown here is derived from an EMBL/GenBank/DDBJ whole genome shotgun (WGS) entry which is preliminary data.</text>
</comment>
<gene>
    <name evidence="1" type="ORF">A3B10_02035</name>
</gene>
<dbReference type="InterPro" id="IPR036610">
    <property type="entry name" value="PEBP-like_sf"/>
</dbReference>
<dbReference type="NCBIfam" id="TIGR00481">
    <property type="entry name" value="YbhB/YbcL family Raf kinase inhibitor-like protein"/>
    <property type="match status" value="1"/>
</dbReference>
<accession>A0A1F5Q566</accession>
<evidence type="ECO:0000313" key="2">
    <source>
        <dbReference type="Proteomes" id="UP000177281"/>
    </source>
</evidence>
<organism evidence="1 2">
    <name type="scientific">Candidatus Doudnabacteria bacterium RIFCSPLOWO2_01_FULL_44_21</name>
    <dbReference type="NCBI Taxonomy" id="1817841"/>
    <lineage>
        <taxon>Bacteria</taxon>
        <taxon>Candidatus Doudnaibacteriota</taxon>
    </lineage>
</organism>
<dbReference type="STRING" id="1817841.A3B10_02035"/>
<dbReference type="PANTHER" id="PTHR30289:SF1">
    <property type="entry name" value="PEBP (PHOSPHATIDYLETHANOLAMINE-BINDING PROTEIN) FAMILY PROTEIN"/>
    <property type="match status" value="1"/>
</dbReference>
<proteinExistence type="predicted"/>
<dbReference type="SUPFAM" id="SSF49777">
    <property type="entry name" value="PEBP-like"/>
    <property type="match status" value="1"/>
</dbReference>
<protein>
    <recommendedName>
        <fullName evidence="3">Kinase inhibitor</fullName>
    </recommendedName>
</protein>
<dbReference type="Proteomes" id="UP000177281">
    <property type="component" value="Unassembled WGS sequence"/>
</dbReference>
<dbReference type="InterPro" id="IPR008914">
    <property type="entry name" value="PEBP"/>
</dbReference>
<name>A0A1F5Q566_9BACT</name>
<sequence length="184" mass="20466">MKRIILILVVMIVGAYWGFRYYQKTQKAEEDFKKVGNMTILSSVFTNNSQIPEIYSCRGGSVSPPLEFLDVPANASSLALIMDDPDAPIGTFVHWVIYNMPPNTKGIEEHATPPGKMAPNSLGRASYTAPCPPSGTHRYFFKLYALDQNLTETEIEGKASLEKAMEGHIVAQSRLVGLFTYKEE</sequence>
<dbReference type="Gene3D" id="3.90.280.10">
    <property type="entry name" value="PEBP-like"/>
    <property type="match status" value="1"/>
</dbReference>